<sequence length="737" mass="79527">MGNSEGPVIIDGHFEEVTSRGDETGGTPETNNAGNINAGQYEDGAMAAALREAGLIPPEGENTPQHPTTSEIPTATTTTENQPIPQNPTTPEATTVAQLTTEGTVNNSNVNERAKATPNKSREYTSPAFEAARIDAMKKAMKASEERMKQNSASADYIRKAQEKSQIMKTELGKKIEEVDKGIQQNSEEIRKGMEGLNYSSAPNEQKVETKKSGTSRRGKSEAKQPEITKEQNTETAQSVISKEDLDYVLSNPKIQELMKEILKEKREEDKKNQYVDENGNLVNIPNPIKEEMALTFNKDGVVMNAQDAARYGNQENELYDRRIAERRKELKENGFTDAQIDAYMEIGKHDIKLEIQQYVKGTVTRDFRGRVIDRINSNPEKYKEYIDPTTGKVISSISDENLMGRILSQKVYPKWYQGELDAMKKPEQKEPEPTPKKTRRWGLIGGVLGFTAAIAGGASVGLPITIGATVLTLGAKMAEKYAPKKIASLTEKLANAKTPEEKANLEKRLKVWNFVNKHAHNTMKFFGGMATGAGIGTAISNFFMGGKGLVEVVGNRIEAGQATMGHGIGEGPQSQVGNGTETGATNSGVTSEGPTNFEPGTSSGTETGSIGNNTIPTETNIGIDTNNGILIKSGRVNLPGSAWNGNLGTQPPGGLANGALNPSNFTGGATNMGAFNLESALQTNGVTESLLRNNLQTSEIHRLLNIFTSNPSTDLSTALQSLNSEGAKTILEAISG</sequence>
<reference evidence="3 4" key="1">
    <citation type="journal article" date="2020" name="Biotechnol. Biofuels">
        <title>New insights from the biogas microbiome by comprehensive genome-resolved metagenomics of nearly 1600 species originating from multiple anaerobic digesters.</title>
        <authorList>
            <person name="Campanaro S."/>
            <person name="Treu L."/>
            <person name="Rodriguez-R L.M."/>
            <person name="Kovalovszki A."/>
            <person name="Ziels R.M."/>
            <person name="Maus I."/>
            <person name="Zhu X."/>
            <person name="Kougias P.G."/>
            <person name="Basile A."/>
            <person name="Luo G."/>
            <person name="Schluter A."/>
            <person name="Konstantinidis K.T."/>
            <person name="Angelidaki I."/>
        </authorList>
    </citation>
    <scope>NUCLEOTIDE SEQUENCE [LARGE SCALE GENOMIC DNA]</scope>
    <source>
        <strain evidence="3">AS06rmzACSIP_65</strain>
    </source>
</reference>
<keyword evidence="2" id="KW-1133">Transmembrane helix</keyword>
<name>A0A847D1G5_9BACT</name>
<feature type="region of interest" description="Disordered" evidence="1">
    <location>
        <begin position="174"/>
        <end position="239"/>
    </location>
</feature>
<gene>
    <name evidence="3" type="ORF">GX656_02470</name>
</gene>
<accession>A0A847D1G5</accession>
<feature type="transmembrane region" description="Helical" evidence="2">
    <location>
        <begin position="442"/>
        <end position="475"/>
    </location>
</feature>
<feature type="compositionally biased region" description="Basic and acidic residues" evidence="1">
    <location>
        <begin position="112"/>
        <end position="123"/>
    </location>
</feature>
<feature type="region of interest" description="Disordered" evidence="1">
    <location>
        <begin position="1"/>
        <end position="128"/>
    </location>
</feature>
<evidence type="ECO:0000313" key="4">
    <source>
        <dbReference type="Proteomes" id="UP000545876"/>
    </source>
</evidence>
<feature type="region of interest" description="Disordered" evidence="1">
    <location>
        <begin position="565"/>
        <end position="620"/>
    </location>
</feature>
<keyword evidence="2" id="KW-0812">Transmembrane</keyword>
<feature type="compositionally biased region" description="Basic and acidic residues" evidence="1">
    <location>
        <begin position="219"/>
        <end position="233"/>
    </location>
</feature>
<organism evidence="3 4">
    <name type="scientific">Candidatus Dojkabacteria bacterium</name>
    <dbReference type="NCBI Taxonomy" id="2099670"/>
    <lineage>
        <taxon>Bacteria</taxon>
        <taxon>Candidatus Dojkabacteria</taxon>
    </lineage>
</organism>
<protein>
    <submittedName>
        <fullName evidence="3">Uncharacterized protein</fullName>
    </submittedName>
</protein>
<evidence type="ECO:0000256" key="1">
    <source>
        <dbReference type="SAM" id="MobiDB-lite"/>
    </source>
</evidence>
<evidence type="ECO:0000313" key="3">
    <source>
        <dbReference type="EMBL" id="NLD25481.1"/>
    </source>
</evidence>
<proteinExistence type="predicted"/>
<keyword evidence="2" id="KW-0472">Membrane</keyword>
<dbReference type="Proteomes" id="UP000545876">
    <property type="component" value="Unassembled WGS sequence"/>
</dbReference>
<feature type="compositionally biased region" description="Polar residues" evidence="1">
    <location>
        <begin position="27"/>
        <end position="38"/>
    </location>
</feature>
<evidence type="ECO:0000256" key="2">
    <source>
        <dbReference type="SAM" id="Phobius"/>
    </source>
</evidence>
<feature type="compositionally biased region" description="Polar residues" evidence="1">
    <location>
        <begin position="87"/>
        <end position="111"/>
    </location>
</feature>
<feature type="compositionally biased region" description="Low complexity" evidence="1">
    <location>
        <begin position="67"/>
        <end position="84"/>
    </location>
</feature>
<comment type="caution">
    <text evidence="3">The sequence shown here is derived from an EMBL/GenBank/DDBJ whole genome shotgun (WGS) entry which is preliminary data.</text>
</comment>
<feature type="compositionally biased region" description="Basic and acidic residues" evidence="1">
    <location>
        <begin position="12"/>
        <end position="23"/>
    </location>
</feature>
<dbReference type="AlphaFoldDB" id="A0A847D1G5"/>
<feature type="compositionally biased region" description="Low complexity" evidence="1">
    <location>
        <begin position="601"/>
        <end position="616"/>
    </location>
</feature>
<dbReference type="EMBL" id="JAAZBX010000007">
    <property type="protein sequence ID" value="NLD25481.1"/>
    <property type="molecule type" value="Genomic_DNA"/>
</dbReference>
<feature type="compositionally biased region" description="Polar residues" evidence="1">
    <location>
        <begin position="573"/>
        <end position="595"/>
    </location>
</feature>